<name>A0AAV2Z1N1_9STRA</name>
<keyword evidence="2" id="KW-0677">Repeat</keyword>
<evidence type="ECO:0000313" key="6">
    <source>
        <dbReference type="Proteomes" id="UP001146120"/>
    </source>
</evidence>
<feature type="chain" id="PRO_5043427526" evidence="4">
    <location>
        <begin position="20"/>
        <end position="387"/>
    </location>
</feature>
<dbReference type="InterPro" id="IPR050333">
    <property type="entry name" value="SLRP"/>
</dbReference>
<comment type="caution">
    <text evidence="5">The sequence shown here is derived from an EMBL/GenBank/DDBJ whole genome shotgun (WGS) entry which is preliminary data.</text>
</comment>
<evidence type="ECO:0000256" key="2">
    <source>
        <dbReference type="ARBA" id="ARBA00022737"/>
    </source>
</evidence>
<feature type="transmembrane region" description="Helical" evidence="3">
    <location>
        <begin position="343"/>
        <end position="364"/>
    </location>
</feature>
<dbReference type="InterPro" id="IPR032675">
    <property type="entry name" value="LRR_dom_sf"/>
</dbReference>
<dbReference type="Gene3D" id="1.20.5.510">
    <property type="entry name" value="Single helix bin"/>
    <property type="match status" value="1"/>
</dbReference>
<sequence>MRWLVTAVVAVTTHYHAHAAPCAGLNDTILTSKDCPSDCGSAPCVFYAPSTKCSANDRAGDCYVANDTLVPTLADKCDVEYQCLRNVVVSQKQQFAVMSGTEANGEYSVAPFTSIQNIEYDSSATGVQILGSARNNKGKFKEIKLDDSVFQTPKGVDMFIANNIDMRHYLADRELRKTWKIVIFSNANLDQVPAAWSKLGSVESIDLSNNYLTTFPDEKNATFNAFKSLTRLNLSGNDLSEFNAQYPALTSLDLSFNPKINKIPDIVFSFSTITDLYMQGCNLTNVLLTPDQLTRLSQMHAFDVSATVTNCPTGYGDRDLLGSKVCVKGATSTESKSGSSHTLAIALGSAAGVLVLCGIGFFLYRRSKNKDDDYYIDSVGKPGDHTY</sequence>
<keyword evidence="3" id="KW-0472">Membrane</keyword>
<evidence type="ECO:0000256" key="3">
    <source>
        <dbReference type="SAM" id="Phobius"/>
    </source>
</evidence>
<proteinExistence type="predicted"/>
<protein>
    <submittedName>
        <fullName evidence="5">Uncharacterized protein</fullName>
    </submittedName>
</protein>
<dbReference type="Gene3D" id="3.80.10.10">
    <property type="entry name" value="Ribonuclease Inhibitor"/>
    <property type="match status" value="1"/>
</dbReference>
<dbReference type="InterPro" id="IPR001611">
    <property type="entry name" value="Leu-rich_rpt"/>
</dbReference>
<organism evidence="5 6">
    <name type="scientific">Lagenidium giganteum</name>
    <dbReference type="NCBI Taxonomy" id="4803"/>
    <lineage>
        <taxon>Eukaryota</taxon>
        <taxon>Sar</taxon>
        <taxon>Stramenopiles</taxon>
        <taxon>Oomycota</taxon>
        <taxon>Peronosporomycetes</taxon>
        <taxon>Pythiales</taxon>
        <taxon>Pythiaceae</taxon>
    </lineage>
</organism>
<keyword evidence="1" id="KW-0433">Leucine-rich repeat</keyword>
<dbReference type="Pfam" id="PF13855">
    <property type="entry name" value="LRR_8"/>
    <property type="match status" value="1"/>
</dbReference>
<dbReference type="Proteomes" id="UP001146120">
    <property type="component" value="Unassembled WGS sequence"/>
</dbReference>
<dbReference type="EMBL" id="DAKRPA010000051">
    <property type="protein sequence ID" value="DBA01258.1"/>
    <property type="molecule type" value="Genomic_DNA"/>
</dbReference>
<keyword evidence="4" id="KW-0732">Signal</keyword>
<accession>A0AAV2Z1N1</accession>
<gene>
    <name evidence="5" type="ORF">N0F65_010850</name>
</gene>
<dbReference type="SUPFAM" id="SSF52058">
    <property type="entry name" value="L domain-like"/>
    <property type="match status" value="1"/>
</dbReference>
<keyword evidence="3" id="KW-1133">Transmembrane helix</keyword>
<reference evidence="5" key="1">
    <citation type="submission" date="2022-11" db="EMBL/GenBank/DDBJ databases">
        <authorList>
            <person name="Morgan W.R."/>
            <person name="Tartar A."/>
        </authorList>
    </citation>
    <scope>NUCLEOTIDE SEQUENCE</scope>
    <source>
        <strain evidence="5">ARSEF 373</strain>
    </source>
</reference>
<evidence type="ECO:0000256" key="1">
    <source>
        <dbReference type="ARBA" id="ARBA00022614"/>
    </source>
</evidence>
<dbReference type="PANTHER" id="PTHR45712:SF22">
    <property type="entry name" value="INSULIN-LIKE GROWTH FACTOR-BINDING PROTEIN COMPLEX ACID LABILE SUBUNIT"/>
    <property type="match status" value="1"/>
</dbReference>
<evidence type="ECO:0000256" key="4">
    <source>
        <dbReference type="SAM" id="SignalP"/>
    </source>
</evidence>
<keyword evidence="3" id="KW-0812">Transmembrane</keyword>
<feature type="signal peptide" evidence="4">
    <location>
        <begin position="1"/>
        <end position="19"/>
    </location>
</feature>
<evidence type="ECO:0000313" key="5">
    <source>
        <dbReference type="EMBL" id="DBA01258.1"/>
    </source>
</evidence>
<dbReference type="PANTHER" id="PTHR45712">
    <property type="entry name" value="AGAP008170-PA"/>
    <property type="match status" value="1"/>
</dbReference>
<keyword evidence="6" id="KW-1185">Reference proteome</keyword>
<dbReference type="AlphaFoldDB" id="A0AAV2Z1N1"/>
<reference evidence="5" key="2">
    <citation type="journal article" date="2023" name="Microbiol Resour">
        <title>Decontamination and Annotation of the Draft Genome Sequence of the Oomycete Lagenidium giganteum ARSEF 373.</title>
        <authorList>
            <person name="Morgan W.R."/>
            <person name="Tartar A."/>
        </authorList>
    </citation>
    <scope>NUCLEOTIDE SEQUENCE</scope>
    <source>
        <strain evidence="5">ARSEF 373</strain>
    </source>
</reference>
<feature type="non-terminal residue" evidence="5">
    <location>
        <position position="387"/>
    </location>
</feature>